<comment type="caution">
    <text evidence="7">The sequence shown here is derived from an EMBL/GenBank/DDBJ whole genome shotgun (WGS) entry which is preliminary data.</text>
</comment>
<dbReference type="Gene3D" id="3.90.550.10">
    <property type="entry name" value="Spore Coat Polysaccharide Biosynthesis Protein SpsA, Chain A"/>
    <property type="match status" value="1"/>
</dbReference>
<dbReference type="InterPro" id="IPR001173">
    <property type="entry name" value="Glyco_trans_2-like"/>
</dbReference>
<comment type="subcellular location">
    <subcellularLocation>
        <location evidence="1">Cell membrane</location>
    </subcellularLocation>
</comment>
<dbReference type="InterPro" id="IPR029044">
    <property type="entry name" value="Nucleotide-diphossugar_trans"/>
</dbReference>
<accession>A0ABS5S0N0</accession>
<organism evidence="7 8">
    <name type="scientific">Tianweitania aestuarii</name>
    <dbReference type="NCBI Taxonomy" id="2814886"/>
    <lineage>
        <taxon>Bacteria</taxon>
        <taxon>Pseudomonadati</taxon>
        <taxon>Pseudomonadota</taxon>
        <taxon>Alphaproteobacteria</taxon>
        <taxon>Hyphomicrobiales</taxon>
        <taxon>Phyllobacteriaceae</taxon>
        <taxon>Tianweitania</taxon>
    </lineage>
</organism>
<dbReference type="RefSeq" id="WP_213985685.1">
    <property type="nucleotide sequence ID" value="NZ_JAFMNX010000004.1"/>
</dbReference>
<evidence type="ECO:0000256" key="1">
    <source>
        <dbReference type="ARBA" id="ARBA00004236"/>
    </source>
</evidence>
<sequence>MSRQTIAHLPVVAVPAKNEEERLPLLLAALAGQSWCLRTEQPLRVVAVLNNCTDRTRDAALVFARTAPNLLIELIDVALPPDTAHVGTARQMAMDRALELCSGHNGVILSTDADAVPDPNWVEATLKAIDGGADAVGGLLYGNKQEESRLGEGFQARAAAVAEYGALCDQLASLIDPLAHDPWPRHRDHTGASLAVRAAIYQAVGGLPPLRMREDLALVSKIRAADGKLVHPLDVRVEVSARLTGRAQGGMADCLKSWLRAEAEGEPILVEDPDQLKQRLMHRRAVRDLASLPQQERFAAARTLGIPESAVDETRQRLSAGALVEQFAPDDPDAPASIEAGIATDRLRRMISELEEPVYAVG</sequence>
<keyword evidence="8" id="KW-1185">Reference proteome</keyword>
<name>A0ABS5S0N0_9HYPH</name>
<evidence type="ECO:0000256" key="2">
    <source>
        <dbReference type="ARBA" id="ARBA00022475"/>
    </source>
</evidence>
<gene>
    <name evidence="7" type="ORF">JYU29_15130</name>
</gene>
<feature type="domain" description="Glycosyltransferase 2-like" evidence="6">
    <location>
        <begin position="12"/>
        <end position="149"/>
    </location>
</feature>
<dbReference type="Pfam" id="PF00535">
    <property type="entry name" value="Glycos_transf_2"/>
    <property type="match status" value="1"/>
</dbReference>
<keyword evidence="2" id="KW-1003">Cell membrane</keyword>
<dbReference type="SUPFAM" id="SSF53448">
    <property type="entry name" value="Nucleotide-diphospho-sugar transferases"/>
    <property type="match status" value="1"/>
</dbReference>
<dbReference type="Proteomes" id="UP001297272">
    <property type="component" value="Unassembled WGS sequence"/>
</dbReference>
<evidence type="ECO:0000256" key="5">
    <source>
        <dbReference type="ARBA" id="ARBA00023136"/>
    </source>
</evidence>
<keyword evidence="4" id="KW-0808">Transferase</keyword>
<protein>
    <submittedName>
        <fullName evidence="7">Glycosyltransferase</fullName>
    </submittedName>
</protein>
<evidence type="ECO:0000313" key="8">
    <source>
        <dbReference type="Proteomes" id="UP001297272"/>
    </source>
</evidence>
<evidence type="ECO:0000256" key="4">
    <source>
        <dbReference type="ARBA" id="ARBA00022679"/>
    </source>
</evidence>
<keyword evidence="3" id="KW-0328">Glycosyltransferase</keyword>
<dbReference type="EMBL" id="JAFMNX010000004">
    <property type="protein sequence ID" value="MBS9722024.1"/>
    <property type="molecule type" value="Genomic_DNA"/>
</dbReference>
<evidence type="ECO:0000256" key="3">
    <source>
        <dbReference type="ARBA" id="ARBA00022676"/>
    </source>
</evidence>
<dbReference type="PANTHER" id="PTHR43646:SF2">
    <property type="entry name" value="GLYCOSYLTRANSFERASE 2-LIKE DOMAIN-CONTAINING PROTEIN"/>
    <property type="match status" value="1"/>
</dbReference>
<reference evidence="7 8" key="1">
    <citation type="submission" date="2021-03" db="EMBL/GenBank/DDBJ databases">
        <title>Tianweitania aestuarii sp. nov., isolated from a tidal flat.</title>
        <authorList>
            <person name="Park S."/>
            <person name="Yoon J.-H."/>
        </authorList>
    </citation>
    <scope>NUCLEOTIDE SEQUENCE [LARGE SCALE GENOMIC DNA]</scope>
    <source>
        <strain evidence="7 8">BSSL-BM11</strain>
    </source>
</reference>
<dbReference type="PANTHER" id="PTHR43646">
    <property type="entry name" value="GLYCOSYLTRANSFERASE"/>
    <property type="match status" value="1"/>
</dbReference>
<proteinExistence type="predicted"/>
<evidence type="ECO:0000259" key="6">
    <source>
        <dbReference type="Pfam" id="PF00535"/>
    </source>
</evidence>
<evidence type="ECO:0000313" key="7">
    <source>
        <dbReference type="EMBL" id="MBS9722024.1"/>
    </source>
</evidence>
<keyword evidence="5" id="KW-0472">Membrane</keyword>